<keyword evidence="1" id="KW-0479">Metal-binding</keyword>
<dbReference type="SUPFAM" id="SSF55486">
    <property type="entry name" value="Metalloproteases ('zincins'), catalytic domain"/>
    <property type="match status" value="1"/>
</dbReference>
<feature type="binding site" evidence="1">
    <location>
        <position position="267"/>
    </location>
    <ligand>
        <name>Zn(2+)</name>
        <dbReference type="ChEBI" id="CHEBI:29105"/>
        <note>catalytic</note>
    </ligand>
</feature>
<evidence type="ECO:0000256" key="1">
    <source>
        <dbReference type="PROSITE-ProRule" id="PRU00276"/>
    </source>
</evidence>
<sequence length="452" mass="51188">MLFNYFLFLTNISLLLNNALAWITEEEYIGRETFDYDIYLQEPEEDRVLLGSNSKLYLAESDQYGSIKYKTLSYPVPSLKSQSTTHQKSQTKTKSTLGSDTLYPQILAVLDYENYIAYDKNIEKIAHSMAGFWNIVDLRYRTWKDPHIRLHLAGVVIPTNPNAVPYLTNTIGNKVSDPKPLEAMKQAGIYFFENLNSTQEIPRNSYDVVMLLTNRFLKEGAGLGGVGGACFGKWSTAIMTHRPKRENDYWIAAGAAHELGHLFGAQHDGEETAKSCHANAGHVMSGNRGRNAFTWSECSIRDMRTFFKSDRAQCLKNKPNIGTPYPRILPGLFTTRDQQCKDQYRFGAPSLFADVTVDNQLKQCYTQPCSIIYNGQKRNVDFPLPPLDGTSCGKDKLLYNVQKYFTYTLLPHACMEVSANGRKIDELTPLLLKPRGTDVFNEELLSFVSDVH</sequence>
<keyword evidence="5" id="KW-1185">Reference proteome</keyword>
<dbReference type="Gene3D" id="3.40.1620.60">
    <property type="match status" value="1"/>
</dbReference>
<organism evidence="4 5">
    <name type="scientific">Trichogramma kaykai</name>
    <dbReference type="NCBI Taxonomy" id="54128"/>
    <lineage>
        <taxon>Eukaryota</taxon>
        <taxon>Metazoa</taxon>
        <taxon>Ecdysozoa</taxon>
        <taxon>Arthropoda</taxon>
        <taxon>Hexapoda</taxon>
        <taxon>Insecta</taxon>
        <taxon>Pterygota</taxon>
        <taxon>Neoptera</taxon>
        <taxon>Endopterygota</taxon>
        <taxon>Hymenoptera</taxon>
        <taxon>Apocrita</taxon>
        <taxon>Proctotrupomorpha</taxon>
        <taxon>Chalcidoidea</taxon>
        <taxon>Trichogrammatidae</taxon>
        <taxon>Trichogramma</taxon>
    </lineage>
</organism>
<evidence type="ECO:0000313" key="4">
    <source>
        <dbReference type="EMBL" id="KAL3384475.1"/>
    </source>
</evidence>
<gene>
    <name evidence="4" type="ORF">TKK_019785</name>
</gene>
<dbReference type="Gene3D" id="3.40.390.10">
    <property type="entry name" value="Collagenase (Catalytic Domain)"/>
    <property type="match status" value="1"/>
</dbReference>
<protein>
    <recommendedName>
        <fullName evidence="3">Peptidase M12B domain-containing protein</fullName>
    </recommendedName>
</protein>
<feature type="active site" evidence="1">
    <location>
        <position position="258"/>
    </location>
</feature>
<evidence type="ECO:0000256" key="2">
    <source>
        <dbReference type="SAM" id="SignalP"/>
    </source>
</evidence>
<comment type="caution">
    <text evidence="1">Lacks conserved residue(s) required for the propagation of feature annotation.</text>
</comment>
<feature type="binding site" evidence="1">
    <location>
        <position position="261"/>
    </location>
    <ligand>
        <name>Zn(2+)</name>
        <dbReference type="ChEBI" id="CHEBI:29105"/>
        <note>catalytic</note>
    </ligand>
</feature>
<evidence type="ECO:0000313" key="5">
    <source>
        <dbReference type="Proteomes" id="UP001627154"/>
    </source>
</evidence>
<dbReference type="PROSITE" id="PS50215">
    <property type="entry name" value="ADAM_MEPRO"/>
    <property type="match status" value="1"/>
</dbReference>
<feature type="signal peptide" evidence="2">
    <location>
        <begin position="1"/>
        <end position="21"/>
    </location>
</feature>
<dbReference type="Pfam" id="PF01421">
    <property type="entry name" value="Reprolysin"/>
    <property type="match status" value="1"/>
</dbReference>
<dbReference type="GO" id="GO:0046872">
    <property type="term" value="F:metal ion binding"/>
    <property type="evidence" value="ECO:0007669"/>
    <property type="project" value="UniProtKB-KW"/>
</dbReference>
<dbReference type="PANTHER" id="PTHR11905:SF249">
    <property type="entry name" value="SOL NARAE, ISOFORM C"/>
    <property type="match status" value="1"/>
</dbReference>
<proteinExistence type="predicted"/>
<dbReference type="EMBL" id="JBJJXI010000172">
    <property type="protein sequence ID" value="KAL3384475.1"/>
    <property type="molecule type" value="Genomic_DNA"/>
</dbReference>
<dbReference type="InterPro" id="IPR001590">
    <property type="entry name" value="Peptidase_M12B"/>
</dbReference>
<dbReference type="AlphaFoldDB" id="A0ABD2VUV0"/>
<accession>A0ABD2VUV0</accession>
<keyword evidence="1" id="KW-0862">Zinc</keyword>
<dbReference type="PANTHER" id="PTHR11905">
    <property type="entry name" value="ADAM A DISINTEGRIN AND METALLOPROTEASE DOMAIN"/>
    <property type="match status" value="1"/>
</dbReference>
<evidence type="ECO:0000259" key="3">
    <source>
        <dbReference type="PROSITE" id="PS50215"/>
    </source>
</evidence>
<keyword evidence="2" id="KW-0732">Signal</keyword>
<reference evidence="4 5" key="1">
    <citation type="journal article" date="2024" name="bioRxiv">
        <title>A reference genome for Trichogramma kaykai: A tiny desert-dwelling parasitoid wasp with competing sex-ratio distorters.</title>
        <authorList>
            <person name="Culotta J."/>
            <person name="Lindsey A.R."/>
        </authorList>
    </citation>
    <scope>NUCLEOTIDE SEQUENCE [LARGE SCALE GENOMIC DNA]</scope>
    <source>
        <strain evidence="4 5">KSX58</strain>
    </source>
</reference>
<dbReference type="InterPro" id="IPR024079">
    <property type="entry name" value="MetalloPept_cat_dom_sf"/>
</dbReference>
<feature type="chain" id="PRO_5044789253" description="Peptidase M12B domain-containing protein" evidence="2">
    <location>
        <begin position="22"/>
        <end position="452"/>
    </location>
</feature>
<comment type="caution">
    <text evidence="4">The sequence shown here is derived from an EMBL/GenBank/DDBJ whole genome shotgun (WGS) entry which is preliminary data.</text>
</comment>
<name>A0ABD2VUV0_9HYME</name>
<dbReference type="Proteomes" id="UP001627154">
    <property type="component" value="Unassembled WGS sequence"/>
</dbReference>
<feature type="domain" description="Peptidase M12B" evidence="3">
    <location>
        <begin position="102"/>
        <end position="319"/>
    </location>
</feature>
<feature type="binding site" evidence="1">
    <location>
        <position position="257"/>
    </location>
    <ligand>
        <name>Zn(2+)</name>
        <dbReference type="ChEBI" id="CHEBI:29105"/>
        <note>catalytic</note>
    </ligand>
</feature>